<reference evidence="2" key="1">
    <citation type="submission" date="2020-02" db="EMBL/GenBank/DDBJ databases">
        <authorList>
            <person name="Meier V. D."/>
        </authorList>
    </citation>
    <scope>NUCLEOTIDE SEQUENCE</scope>
    <source>
        <strain evidence="2">AVDCRST_MAG06</strain>
    </source>
</reference>
<evidence type="ECO:0000313" key="2">
    <source>
        <dbReference type="EMBL" id="CAA9410987.1"/>
    </source>
</evidence>
<name>A0A6J4PAS0_9ACTN</name>
<feature type="compositionally biased region" description="Basic residues" evidence="1">
    <location>
        <begin position="50"/>
        <end position="90"/>
    </location>
</feature>
<sequence>AFEVPPCRRVVLRPVHRPRQPPRHRGGTAGPDARRRRGARGDRHPDARGRARRRRDHPRHRQAGQQHLRHPVRPRGHLLPRLRPRRHHGHDGRGRRPDPAVRGQGAARRAVQPGRGHPALRRADRRGHAATEVDAGPRGVLDRDQPPRERRRQELPPDPGQPLQRRLQGHRGAQAQGHRHLARGCDRCVREGRQHGGADRGQGVL</sequence>
<feature type="region of interest" description="Disordered" evidence="1">
    <location>
        <begin position="1"/>
        <end position="183"/>
    </location>
</feature>
<evidence type="ECO:0000256" key="1">
    <source>
        <dbReference type="SAM" id="MobiDB-lite"/>
    </source>
</evidence>
<protein>
    <submittedName>
        <fullName evidence="2">Phosphate transport regulator (Distant homolog of PhoU)</fullName>
    </submittedName>
</protein>
<organism evidence="2">
    <name type="scientific">uncultured Nocardioides sp</name>
    <dbReference type="NCBI Taxonomy" id="198441"/>
    <lineage>
        <taxon>Bacteria</taxon>
        <taxon>Bacillati</taxon>
        <taxon>Actinomycetota</taxon>
        <taxon>Actinomycetes</taxon>
        <taxon>Propionibacteriales</taxon>
        <taxon>Nocardioidaceae</taxon>
        <taxon>Nocardioides</taxon>
        <taxon>environmental samples</taxon>
    </lineage>
</organism>
<accession>A0A6J4PAS0</accession>
<dbReference type="AlphaFoldDB" id="A0A6J4PAS0"/>
<feature type="non-terminal residue" evidence="2">
    <location>
        <position position="1"/>
    </location>
</feature>
<feature type="compositionally biased region" description="Basic and acidic residues" evidence="1">
    <location>
        <begin position="140"/>
        <end position="155"/>
    </location>
</feature>
<gene>
    <name evidence="2" type="ORF">AVDCRST_MAG06-2844</name>
</gene>
<feature type="compositionally biased region" description="Basic residues" evidence="1">
    <location>
        <begin position="10"/>
        <end position="26"/>
    </location>
</feature>
<dbReference type="EMBL" id="CADCUP010000191">
    <property type="protein sequence ID" value="CAA9410987.1"/>
    <property type="molecule type" value="Genomic_DNA"/>
</dbReference>
<feature type="compositionally biased region" description="Basic and acidic residues" evidence="1">
    <location>
        <begin position="39"/>
        <end position="49"/>
    </location>
</feature>
<proteinExistence type="predicted"/>
<feature type="non-terminal residue" evidence="2">
    <location>
        <position position="205"/>
    </location>
</feature>
<feature type="compositionally biased region" description="Low complexity" evidence="1">
    <location>
        <begin position="100"/>
        <end position="116"/>
    </location>
</feature>